<dbReference type="EMBL" id="LIHL02000015">
    <property type="protein sequence ID" value="KAF5444924.1"/>
    <property type="molecule type" value="Genomic_DNA"/>
</dbReference>
<gene>
    <name evidence="4" type="ORF">F2P56_034016</name>
</gene>
<reference evidence="4" key="1">
    <citation type="submission" date="2015-10" db="EMBL/GenBank/DDBJ databases">
        <authorList>
            <person name="Martinez-Garcia P.J."/>
            <person name="Crepeau M.W."/>
            <person name="Puiu D."/>
            <person name="Gonzalez-Ibeas D."/>
            <person name="Whalen J."/>
            <person name="Stevens K."/>
            <person name="Paul R."/>
            <person name="Butterfield T."/>
            <person name="Britton M."/>
            <person name="Reagan R."/>
            <person name="Chakraborty S."/>
            <person name="Walawage S.L."/>
            <person name="Vasquez-Gross H.A."/>
            <person name="Cardeno C."/>
            <person name="Famula R."/>
            <person name="Pratt K."/>
            <person name="Kuruganti S."/>
            <person name="Aradhya M.K."/>
            <person name="Leslie C.A."/>
            <person name="Dandekar A.M."/>
            <person name="Salzberg S.L."/>
            <person name="Wegrzyn J.L."/>
            <person name="Langley C.H."/>
            <person name="Neale D.B."/>
        </authorList>
    </citation>
    <scope>NUCLEOTIDE SEQUENCE</scope>
    <source>
        <tissue evidence="4">Leaves</tissue>
    </source>
</reference>
<protein>
    <recommendedName>
        <fullName evidence="6">Protein ROOT INITIATION DEFECTIVE 3-like</fullName>
    </recommendedName>
</protein>
<evidence type="ECO:0000256" key="3">
    <source>
        <dbReference type="SAM" id="MobiDB-lite"/>
    </source>
</evidence>
<accession>A0A833WTX2</accession>
<proteinExistence type="predicted"/>
<dbReference type="PANTHER" id="PTHR18763:SF0">
    <property type="entry name" value="WD REPEAT-CONTAINING PROTEIN 18"/>
    <property type="match status" value="1"/>
</dbReference>
<evidence type="ECO:0008006" key="6">
    <source>
        <dbReference type="Google" id="ProtNLM"/>
    </source>
</evidence>
<comment type="caution">
    <text evidence="4">The sequence shown here is derived from an EMBL/GenBank/DDBJ whole genome shotgun (WGS) entry which is preliminary data.</text>
</comment>
<evidence type="ECO:0000256" key="1">
    <source>
        <dbReference type="ARBA" id="ARBA00022574"/>
    </source>
</evidence>
<evidence type="ECO:0000256" key="2">
    <source>
        <dbReference type="ARBA" id="ARBA00022737"/>
    </source>
</evidence>
<reference evidence="4" key="2">
    <citation type="submission" date="2020-03" db="EMBL/GenBank/DDBJ databases">
        <title>Walnut 2.0.</title>
        <authorList>
            <person name="Marrano A."/>
            <person name="Britton M."/>
            <person name="Zimin A.V."/>
            <person name="Zaini P.A."/>
            <person name="Workman R."/>
            <person name="Puiu D."/>
            <person name="Bianco L."/>
            <person name="Allen B.J."/>
            <person name="Troggio M."/>
            <person name="Leslie C.A."/>
            <person name="Timp W."/>
            <person name="Dendekar A."/>
            <person name="Salzberg S.L."/>
            <person name="Neale D.B."/>
        </authorList>
    </citation>
    <scope>NUCLEOTIDE SEQUENCE</scope>
    <source>
        <tissue evidence="4">Leaves</tissue>
    </source>
</reference>
<dbReference type="Proteomes" id="UP000619265">
    <property type="component" value="Unassembled WGS sequence"/>
</dbReference>
<keyword evidence="2" id="KW-0677">Repeat</keyword>
<feature type="region of interest" description="Disordered" evidence="3">
    <location>
        <begin position="25"/>
        <end position="45"/>
    </location>
</feature>
<dbReference type="Gramene" id="Jr15_04850_p2">
    <property type="protein sequence ID" value="cds.Jr15_04850_p2"/>
    <property type="gene ID" value="Jr15_04850"/>
</dbReference>
<organism evidence="4 5">
    <name type="scientific">Juglans regia</name>
    <name type="common">English walnut</name>
    <dbReference type="NCBI Taxonomy" id="51240"/>
    <lineage>
        <taxon>Eukaryota</taxon>
        <taxon>Viridiplantae</taxon>
        <taxon>Streptophyta</taxon>
        <taxon>Embryophyta</taxon>
        <taxon>Tracheophyta</taxon>
        <taxon>Spermatophyta</taxon>
        <taxon>Magnoliopsida</taxon>
        <taxon>eudicotyledons</taxon>
        <taxon>Gunneridae</taxon>
        <taxon>Pentapetalae</taxon>
        <taxon>rosids</taxon>
        <taxon>fabids</taxon>
        <taxon>Fagales</taxon>
        <taxon>Juglandaceae</taxon>
        <taxon>Juglans</taxon>
    </lineage>
</organism>
<keyword evidence="1" id="KW-0853">WD repeat</keyword>
<sequence length="145" mass="16615">MFKHAKGPVNNILIVRQEHCFNSRPISQASSRRRGSLLPPALEKYSNPTDEDADVKAIFDLHSTCWKSVNSSYLSSHVIDNQIKELQQQGSSAAAEMEMKRLKLDFSRSMQTVQQWKKMYENLHQFCVNELLDDDQVRISNGNST</sequence>
<evidence type="ECO:0000313" key="5">
    <source>
        <dbReference type="Proteomes" id="UP000619265"/>
    </source>
</evidence>
<dbReference type="AlphaFoldDB" id="A0A833WTX2"/>
<dbReference type="InterPro" id="IPR045227">
    <property type="entry name" value="WDR18/Ipi3/RID3"/>
</dbReference>
<evidence type="ECO:0000313" key="4">
    <source>
        <dbReference type="EMBL" id="KAF5444924.1"/>
    </source>
</evidence>
<dbReference type="PANTHER" id="PTHR18763">
    <property type="entry name" value="WD-REPEAT PROTEIN 18"/>
    <property type="match status" value="1"/>
</dbReference>
<name>A0A833WTX2_JUGRE</name>